<dbReference type="Pfam" id="PF01882">
    <property type="entry name" value="DUF58"/>
    <property type="match status" value="1"/>
</dbReference>
<feature type="domain" description="DUF58" evidence="1">
    <location>
        <begin position="193"/>
        <end position="364"/>
    </location>
</feature>
<name>A0A3B0ZKD9_9ZZZZ</name>
<dbReference type="InterPro" id="IPR036465">
    <property type="entry name" value="vWFA_dom_sf"/>
</dbReference>
<dbReference type="Gene3D" id="3.40.50.410">
    <property type="entry name" value="von Willebrand factor, type A domain"/>
    <property type="match status" value="1"/>
</dbReference>
<organism evidence="2">
    <name type="scientific">hydrothermal vent metagenome</name>
    <dbReference type="NCBI Taxonomy" id="652676"/>
    <lineage>
        <taxon>unclassified sequences</taxon>
        <taxon>metagenomes</taxon>
        <taxon>ecological metagenomes</taxon>
    </lineage>
</organism>
<dbReference type="PANTHER" id="PTHR33608:SF3">
    <property type="entry name" value="SLR2013 PROTEIN"/>
    <property type="match status" value="1"/>
</dbReference>
<dbReference type="PANTHER" id="PTHR33608">
    <property type="entry name" value="BLL2464 PROTEIN"/>
    <property type="match status" value="1"/>
</dbReference>
<evidence type="ECO:0000313" key="2">
    <source>
        <dbReference type="EMBL" id="VAW81764.1"/>
    </source>
</evidence>
<gene>
    <name evidence="2" type="ORF">MNBD_GAMMA13-1659</name>
</gene>
<evidence type="ECO:0000259" key="1">
    <source>
        <dbReference type="Pfam" id="PF01882"/>
    </source>
</evidence>
<sequence>MSLTRRSLLIILAIALLAIVGQWGPAEFGVLWRYPAALLLIGLTLEGLRLRLNPIQLSLQLPAKMELGRDESIQLTIHNPHQHNIQLMTQSRFAEALYGDESVHVWSLAAIKSKSKTFSIVPAILGETVIAVIHHRSLGYLKLAWWSNVYRPQDKVCTHVQSLQHSDTTPGQLLSGERYTQNLTNSGDSLLALRDYQVGDPLRSIDWKATARRQQTTVRIFAREQELDIMLIIDAGRSSRLQAGTLPRLGHYVNIAARLAQMASLQGDRTGLMSFASHCLNMVPLGNSAQAVRAIRTQLDKLLPQCDDFNPLAAALEAQRLLQRRSLVIFLCELEQHEAARQLASACKLLAPKHQAIVASLIDADITDLEKQTCTDRLDPYRRYAAMEYTRSQRSTALHLQRLGTEVVLGTPQQLDHLVIRCYNTLRDRQRI</sequence>
<protein>
    <recommendedName>
        <fullName evidence="1">DUF58 domain-containing protein</fullName>
    </recommendedName>
</protein>
<dbReference type="AlphaFoldDB" id="A0A3B0ZKD9"/>
<accession>A0A3B0ZKD9</accession>
<dbReference type="SUPFAM" id="SSF53300">
    <property type="entry name" value="vWA-like"/>
    <property type="match status" value="1"/>
</dbReference>
<dbReference type="InterPro" id="IPR002881">
    <property type="entry name" value="DUF58"/>
</dbReference>
<proteinExistence type="predicted"/>
<reference evidence="2" key="1">
    <citation type="submission" date="2018-06" db="EMBL/GenBank/DDBJ databases">
        <authorList>
            <person name="Zhirakovskaya E."/>
        </authorList>
    </citation>
    <scope>NUCLEOTIDE SEQUENCE</scope>
</reference>
<dbReference type="EMBL" id="UOFK01000278">
    <property type="protein sequence ID" value="VAW81764.1"/>
    <property type="molecule type" value="Genomic_DNA"/>
</dbReference>